<evidence type="ECO:0000313" key="1">
    <source>
        <dbReference type="EMBL" id="CED57327.1"/>
    </source>
</evidence>
<dbReference type="GeneID" id="28542942"/>
<evidence type="ECO:0000313" key="2">
    <source>
        <dbReference type="Proteomes" id="UP000032427"/>
    </source>
</evidence>
<evidence type="ECO:0008006" key="3">
    <source>
        <dbReference type="Google" id="ProtNLM"/>
    </source>
</evidence>
<sequence>MNLICYLSNFLVMGMQNTDTMTGGWVRNKICLSVADLVIDIYQEPELINAKKSDLKGQFVESTKLVVKDIKEQDIEHVVDVVQKISVLLSFAICSEVSFYAWNIEGTNKSHVWSVRGAYHYFRPPFCCDDTSHIKKLLESSFNTYSEIYEQRALNVVVDLFNTPEVNNLQIELKLATLFILLENLKSSYAKSKDYKYKRGFYWSPNNEKYIFKTLLQEMFESVSMDVSLTEIKNLRNEIIHSGLSHLSHEEEILIYARCRDIITEYFLRLIKYKGSFDTYESRCTHSKEIA</sequence>
<accession>A0A090IA90</accession>
<dbReference type="KEGG" id="awd:AWOD_II_0693"/>
<dbReference type="PATRIC" id="fig|80852.17.peg.3473"/>
<dbReference type="EMBL" id="LN554847">
    <property type="protein sequence ID" value="CED57327.1"/>
    <property type="molecule type" value="Genomic_DNA"/>
</dbReference>
<dbReference type="AlphaFoldDB" id="A0A090IA90"/>
<dbReference type="STRING" id="80852.AWOD_II_0693"/>
<protein>
    <recommendedName>
        <fullName evidence="3">Apea-like HEPN domain-containing protein</fullName>
    </recommendedName>
</protein>
<dbReference type="HOGENOM" id="CLU_955254_0_0_6"/>
<proteinExistence type="predicted"/>
<name>A0A090IA90_9GAMM</name>
<dbReference type="OrthoDB" id="8806677at2"/>
<dbReference type="Proteomes" id="UP000032427">
    <property type="component" value="Chromosome 2"/>
</dbReference>
<keyword evidence="2" id="KW-1185">Reference proteome</keyword>
<gene>
    <name evidence="1" type="ORF">AWOD_II_0693</name>
</gene>
<organism evidence="1 2">
    <name type="scientific">Aliivibrio wodanis</name>
    <dbReference type="NCBI Taxonomy" id="80852"/>
    <lineage>
        <taxon>Bacteria</taxon>
        <taxon>Pseudomonadati</taxon>
        <taxon>Pseudomonadota</taxon>
        <taxon>Gammaproteobacteria</taxon>
        <taxon>Vibrionales</taxon>
        <taxon>Vibrionaceae</taxon>
        <taxon>Aliivibrio</taxon>
    </lineage>
</organism>
<reference evidence="2" key="1">
    <citation type="submission" date="2014-09" db="EMBL/GenBank/DDBJ databases">
        <authorList>
            <person name="Hjerde E."/>
        </authorList>
    </citation>
    <scope>NUCLEOTIDE SEQUENCE [LARGE SCALE GENOMIC DNA]</scope>
    <source>
        <strain evidence="2">06/09/139</strain>
    </source>
</reference>